<dbReference type="EMBL" id="PHHC01000080">
    <property type="protein sequence ID" value="PPE03879.1"/>
    <property type="molecule type" value="Genomic_DNA"/>
</dbReference>
<accession>A0A2S5R973</accession>
<dbReference type="Proteomes" id="UP000239425">
    <property type="component" value="Unassembled WGS sequence"/>
</dbReference>
<gene>
    <name evidence="1" type="ORF">HCUR_00658</name>
</gene>
<name>A0A2S5R973_9PROT</name>
<protein>
    <submittedName>
        <fullName evidence="1">Uncharacterized protein</fullName>
    </submittedName>
</protein>
<evidence type="ECO:0000313" key="2">
    <source>
        <dbReference type="Proteomes" id="UP000239425"/>
    </source>
</evidence>
<dbReference type="AlphaFoldDB" id="A0A2S5R973"/>
<evidence type="ECO:0000313" key="1">
    <source>
        <dbReference type="EMBL" id="PPE03879.1"/>
    </source>
</evidence>
<keyword evidence="2" id="KW-1185">Reference proteome</keyword>
<organism evidence="1 2">
    <name type="scientific">Holospora curviuscula</name>
    <dbReference type="NCBI Taxonomy" id="1082868"/>
    <lineage>
        <taxon>Bacteria</taxon>
        <taxon>Pseudomonadati</taxon>
        <taxon>Pseudomonadota</taxon>
        <taxon>Alphaproteobacteria</taxon>
        <taxon>Holosporales</taxon>
        <taxon>Holosporaceae</taxon>
        <taxon>Holospora</taxon>
    </lineage>
</organism>
<comment type="caution">
    <text evidence="1">The sequence shown here is derived from an EMBL/GenBank/DDBJ whole genome shotgun (WGS) entry which is preliminary data.</text>
</comment>
<sequence>MGLAIKKPLNYLKADPEKRSVLYQKRDELNRKVDERRVAHNMSRIHGYSVKVQRCYEKQDWGAKIEQIYRINALGALMGSTLRSIGFLTGSVKVLMCWVENMVLTNISDKKR</sequence>
<reference evidence="1 2" key="1">
    <citation type="submission" date="2017-11" db="EMBL/GenBank/DDBJ databases">
        <title>Comparative genomic analysis of Holospora spp., intranuclear symbionts of paramecia.</title>
        <authorList>
            <person name="Garushyants S.K."/>
            <person name="Beliavskaya A."/>
            <person name="Malko D.B."/>
            <person name="Logacheva M.D."/>
            <person name="Rautian M.S."/>
            <person name="Gelfand M.S."/>
        </authorList>
    </citation>
    <scope>NUCLEOTIDE SEQUENCE [LARGE SCALE GENOMIC DNA]</scope>
    <source>
        <strain evidence="2">02AZ16</strain>
    </source>
</reference>
<proteinExistence type="predicted"/>